<dbReference type="PANTHER" id="PTHR14239:SF10">
    <property type="entry name" value="REDUCTASE"/>
    <property type="match status" value="1"/>
</dbReference>
<feature type="domain" description="Pyrroline-5-carboxylate reductase catalytic N-terminal" evidence="2">
    <location>
        <begin position="130"/>
        <end position="215"/>
    </location>
</feature>
<dbReference type="InterPro" id="IPR036291">
    <property type="entry name" value="NAD(P)-bd_dom_sf"/>
</dbReference>
<dbReference type="InterPro" id="IPR028939">
    <property type="entry name" value="P5C_Rdtase_cat_N"/>
</dbReference>
<dbReference type="Gene3D" id="3.40.50.720">
    <property type="entry name" value="NAD(P)-binding Rossmann-like Domain"/>
    <property type="match status" value="1"/>
</dbReference>
<evidence type="ECO:0000313" key="3">
    <source>
        <dbReference type="EMBL" id="MBB6220908.1"/>
    </source>
</evidence>
<dbReference type="SUPFAM" id="SSF51735">
    <property type="entry name" value="NAD(P)-binding Rossmann-fold domains"/>
    <property type="match status" value="1"/>
</dbReference>
<comment type="caution">
    <text evidence="3">The sequence shown here is derived from an EMBL/GenBank/DDBJ whole genome shotgun (WGS) entry which is preliminary data.</text>
</comment>
<dbReference type="GO" id="GO:0016491">
    <property type="term" value="F:oxidoreductase activity"/>
    <property type="evidence" value="ECO:0007669"/>
    <property type="project" value="UniProtKB-KW"/>
</dbReference>
<dbReference type="EMBL" id="JACIIJ010000003">
    <property type="protein sequence ID" value="MBB6220908.1"/>
    <property type="molecule type" value="Genomic_DNA"/>
</dbReference>
<evidence type="ECO:0000256" key="1">
    <source>
        <dbReference type="ARBA" id="ARBA00023002"/>
    </source>
</evidence>
<reference evidence="3 4" key="1">
    <citation type="submission" date="2020-08" db="EMBL/GenBank/DDBJ databases">
        <title>Genomic Encyclopedia of Type Strains, Phase IV (KMG-V): Genome sequencing to study the core and pangenomes of soil and plant-associated prokaryotes.</title>
        <authorList>
            <person name="Whitman W."/>
        </authorList>
    </citation>
    <scope>NUCLEOTIDE SEQUENCE [LARGE SCALE GENOMIC DNA]</scope>
    <source>
        <strain evidence="3 4">SEMIA 4011</strain>
    </source>
</reference>
<evidence type="ECO:0000313" key="4">
    <source>
        <dbReference type="Proteomes" id="UP000517187"/>
    </source>
</evidence>
<protein>
    <submittedName>
        <fullName evidence="3">Putative dinucleotide-binding enzyme</fullName>
    </submittedName>
</protein>
<organism evidence="3 4">
    <name type="scientific">Rhizobium leguminosarum</name>
    <dbReference type="NCBI Taxonomy" id="384"/>
    <lineage>
        <taxon>Bacteria</taxon>
        <taxon>Pseudomonadati</taxon>
        <taxon>Pseudomonadota</taxon>
        <taxon>Alphaproteobacteria</taxon>
        <taxon>Hyphomicrobiales</taxon>
        <taxon>Rhizobiaceae</taxon>
        <taxon>Rhizobium/Agrobacterium group</taxon>
        <taxon>Rhizobium</taxon>
    </lineage>
</organism>
<evidence type="ECO:0000259" key="2">
    <source>
        <dbReference type="Pfam" id="PF03807"/>
    </source>
</evidence>
<accession>A0A7W9ZQB6</accession>
<dbReference type="PANTHER" id="PTHR14239">
    <property type="entry name" value="DUDULIN-RELATED"/>
    <property type="match status" value="1"/>
</dbReference>
<gene>
    <name evidence="3" type="ORF">GGE66_001866</name>
</gene>
<keyword evidence="1" id="KW-0560">Oxidoreductase</keyword>
<dbReference type="InterPro" id="IPR051267">
    <property type="entry name" value="STEAP_metalloreductase"/>
</dbReference>
<dbReference type="Proteomes" id="UP000517187">
    <property type="component" value="Unassembled WGS sequence"/>
</dbReference>
<proteinExistence type="predicted"/>
<sequence>MAGYFVVGGAGNIVQLLQLIDNPACSLQKSAADLGEPLGSRGALDQLDPIICFQSLDAPAHHGGRQVEPGGSFGKTTGRRHGHKGLQIGEIGHSILLCNYIPSFNAIHDGIAVGYIDVIQLDEGTDHMKTAIIGTGNMGAGLARRLAGKRELILASRNEAAAKSLAEEIGATGASISSAVAEADILVLALPYAAALEFAETAALQGKIVVDITNPLKPDFSGLLFGHDTSAAEEIQHRAKGAKVVKAFNTIFAELFAASPKHSSTIPVFLAGDDDAVETAAALVEDADFAVEKTGSLDAARLLEPLGMLNIRLGYGLGRGTGIAPKWVAVDG</sequence>
<name>A0A7W9ZQB6_RHILE</name>
<dbReference type="AlphaFoldDB" id="A0A7W9ZQB6"/>
<dbReference type="Pfam" id="PF03807">
    <property type="entry name" value="F420_oxidored"/>
    <property type="match status" value="1"/>
</dbReference>